<proteinExistence type="predicted"/>
<dbReference type="AlphaFoldDB" id="A0A5M9JZV4"/>
<protein>
    <submittedName>
        <fullName evidence="1">Uncharacterized protein</fullName>
    </submittedName>
</protein>
<evidence type="ECO:0000313" key="2">
    <source>
        <dbReference type="Proteomes" id="UP000322873"/>
    </source>
</evidence>
<dbReference type="Proteomes" id="UP000322873">
    <property type="component" value="Unassembled WGS sequence"/>
</dbReference>
<dbReference type="EMBL" id="VICG01000003">
    <property type="protein sequence ID" value="KAA8574187.1"/>
    <property type="molecule type" value="Genomic_DNA"/>
</dbReference>
<organism evidence="1 2">
    <name type="scientific">Monilinia fructicola</name>
    <name type="common">Brown rot fungus</name>
    <name type="synonym">Ciboria fructicola</name>
    <dbReference type="NCBI Taxonomy" id="38448"/>
    <lineage>
        <taxon>Eukaryota</taxon>
        <taxon>Fungi</taxon>
        <taxon>Dikarya</taxon>
        <taxon>Ascomycota</taxon>
        <taxon>Pezizomycotina</taxon>
        <taxon>Leotiomycetes</taxon>
        <taxon>Helotiales</taxon>
        <taxon>Sclerotiniaceae</taxon>
        <taxon>Monilinia</taxon>
    </lineage>
</organism>
<accession>A0A5M9JZV4</accession>
<keyword evidence="2" id="KW-1185">Reference proteome</keyword>
<sequence length="141" mass="15789">MILFYSYLPNQQTPGLSQSTNLTFITLPSPLPAPLSFIPSQPWIIPKYSRTYRTPASNHRRNQPAIYTPDTSQIEQSSSLVCHPPPQSLTDEGCWACFLRCGPLPSPALASPPSSKWSNPRGKAPRLLKSIFEIDWIVKRP</sequence>
<comment type="caution">
    <text evidence="1">The sequence shown here is derived from an EMBL/GenBank/DDBJ whole genome shotgun (WGS) entry which is preliminary data.</text>
</comment>
<evidence type="ECO:0000313" key="1">
    <source>
        <dbReference type="EMBL" id="KAA8574187.1"/>
    </source>
</evidence>
<name>A0A5M9JZV4_MONFR</name>
<gene>
    <name evidence="1" type="ORF">EYC84_005701</name>
</gene>
<reference evidence="1 2" key="1">
    <citation type="submission" date="2019-06" db="EMBL/GenBank/DDBJ databases">
        <title>Genome Sequence of the Brown Rot Fungal Pathogen Monilinia fructicola.</title>
        <authorList>
            <person name="De Miccolis Angelini R.M."/>
            <person name="Landi L."/>
            <person name="Abate D."/>
            <person name="Pollastro S."/>
            <person name="Romanazzi G."/>
            <person name="Faretra F."/>
        </authorList>
    </citation>
    <scope>NUCLEOTIDE SEQUENCE [LARGE SCALE GENOMIC DNA]</scope>
    <source>
        <strain evidence="1 2">Mfrc123</strain>
    </source>
</reference>